<sequence length="44" mass="5285">MKSKIVVYLVGGVPESVEEQEERDRMELKSPREFEYVLLKKRQM</sequence>
<keyword evidence="2" id="KW-1185">Reference proteome</keyword>
<name>A0A7J9E0U2_9ROSI</name>
<organism evidence="1 2">
    <name type="scientific">Gossypium trilobum</name>
    <dbReference type="NCBI Taxonomy" id="34281"/>
    <lineage>
        <taxon>Eukaryota</taxon>
        <taxon>Viridiplantae</taxon>
        <taxon>Streptophyta</taxon>
        <taxon>Embryophyta</taxon>
        <taxon>Tracheophyta</taxon>
        <taxon>Spermatophyta</taxon>
        <taxon>Magnoliopsida</taxon>
        <taxon>eudicotyledons</taxon>
        <taxon>Gunneridae</taxon>
        <taxon>Pentapetalae</taxon>
        <taxon>rosids</taxon>
        <taxon>malvids</taxon>
        <taxon>Malvales</taxon>
        <taxon>Malvaceae</taxon>
        <taxon>Malvoideae</taxon>
        <taxon>Gossypium</taxon>
    </lineage>
</organism>
<reference evidence="1 2" key="1">
    <citation type="journal article" date="2019" name="Genome Biol. Evol.">
        <title>Insights into the evolution of the New World diploid cottons (Gossypium, subgenus Houzingenia) based on genome sequencing.</title>
        <authorList>
            <person name="Grover C.E."/>
            <person name="Arick M.A. 2nd"/>
            <person name="Thrash A."/>
            <person name="Conover J.L."/>
            <person name="Sanders W.S."/>
            <person name="Peterson D.G."/>
            <person name="Frelichowski J.E."/>
            <person name="Scheffler J.A."/>
            <person name="Scheffler B.E."/>
            <person name="Wendel J.F."/>
        </authorList>
    </citation>
    <scope>NUCLEOTIDE SEQUENCE [LARGE SCALE GENOMIC DNA]</scope>
    <source>
        <strain evidence="1">8</strain>
        <tissue evidence="1">Leaf</tissue>
    </source>
</reference>
<evidence type="ECO:0000313" key="1">
    <source>
        <dbReference type="EMBL" id="MBA0766610.1"/>
    </source>
</evidence>
<dbReference type="EMBL" id="JABEZW010000006">
    <property type="protein sequence ID" value="MBA0766610.1"/>
    <property type="molecule type" value="Genomic_DNA"/>
</dbReference>
<dbReference type="Proteomes" id="UP000593568">
    <property type="component" value="Unassembled WGS sequence"/>
</dbReference>
<protein>
    <submittedName>
        <fullName evidence="1">Uncharacterized protein</fullName>
    </submittedName>
</protein>
<dbReference type="AlphaFoldDB" id="A0A7J9E0U2"/>
<evidence type="ECO:0000313" key="2">
    <source>
        <dbReference type="Proteomes" id="UP000593568"/>
    </source>
</evidence>
<accession>A0A7J9E0U2</accession>
<gene>
    <name evidence="1" type="ORF">Gotri_015638</name>
</gene>
<proteinExistence type="predicted"/>
<feature type="non-terminal residue" evidence="1">
    <location>
        <position position="44"/>
    </location>
</feature>
<comment type="caution">
    <text evidence="1">The sequence shown here is derived from an EMBL/GenBank/DDBJ whole genome shotgun (WGS) entry which is preliminary data.</text>
</comment>